<evidence type="ECO:0000313" key="1">
    <source>
        <dbReference type="EMBL" id="PHM73528.1"/>
    </source>
</evidence>
<proteinExistence type="predicted"/>
<accession>A0A2D0LCU8</accession>
<name>A0A2D0LCU8_9GAMM</name>
<evidence type="ECO:0000313" key="2">
    <source>
        <dbReference type="Proteomes" id="UP000221101"/>
    </source>
</evidence>
<sequence length="56" mass="6597">MLFMIKINKMSFIYSVINSKMFLLVLCLISHLFYIVVTMTNKKPLPLKQEKEVFAV</sequence>
<organism evidence="1 2">
    <name type="scientific">Xenorhabdus kozodoii</name>
    <dbReference type="NCBI Taxonomy" id="351676"/>
    <lineage>
        <taxon>Bacteria</taxon>
        <taxon>Pseudomonadati</taxon>
        <taxon>Pseudomonadota</taxon>
        <taxon>Gammaproteobacteria</taxon>
        <taxon>Enterobacterales</taxon>
        <taxon>Morganellaceae</taxon>
        <taxon>Xenorhabdus</taxon>
    </lineage>
</organism>
<dbReference type="Proteomes" id="UP000221101">
    <property type="component" value="Unassembled WGS sequence"/>
</dbReference>
<keyword evidence="2" id="KW-1185">Reference proteome</keyword>
<comment type="caution">
    <text evidence="1">The sequence shown here is derived from an EMBL/GenBank/DDBJ whole genome shotgun (WGS) entry which is preliminary data.</text>
</comment>
<gene>
    <name evidence="1" type="ORF">Xkoz_01660</name>
</gene>
<dbReference type="EMBL" id="NJCX01000010">
    <property type="protein sequence ID" value="PHM73528.1"/>
    <property type="molecule type" value="Genomic_DNA"/>
</dbReference>
<reference evidence="1 2" key="1">
    <citation type="journal article" date="2017" name="Nat. Microbiol.">
        <title>Natural product diversity associated with the nematode symbionts Photorhabdus and Xenorhabdus.</title>
        <authorList>
            <person name="Tobias N.J."/>
            <person name="Wolff H."/>
            <person name="Djahanschiri B."/>
            <person name="Grundmann F."/>
            <person name="Kronenwerth M."/>
            <person name="Shi Y.M."/>
            <person name="Simonyi S."/>
            <person name="Grun P."/>
            <person name="Shapiro-Ilan D."/>
            <person name="Pidot S.J."/>
            <person name="Stinear T.P."/>
            <person name="Ebersberger I."/>
            <person name="Bode H.B."/>
        </authorList>
    </citation>
    <scope>NUCLEOTIDE SEQUENCE [LARGE SCALE GENOMIC DNA]</scope>
    <source>
        <strain evidence="1 2">DSM 17907</strain>
    </source>
</reference>
<dbReference type="AlphaFoldDB" id="A0A2D0LCU8"/>
<protein>
    <submittedName>
        <fullName evidence="1">Uncharacterized protein</fullName>
    </submittedName>
</protein>